<dbReference type="RefSeq" id="XP_001831015.1">
    <property type="nucleotide sequence ID" value="XM_001830963.1"/>
</dbReference>
<dbReference type="EMBL" id="AACS02000003">
    <property type="protein sequence ID" value="EAU90803.1"/>
    <property type="molecule type" value="Genomic_DNA"/>
</dbReference>
<dbReference type="KEGG" id="cci:CC1G_09280"/>
<dbReference type="InParanoid" id="A8N859"/>
<evidence type="ECO:0000313" key="3">
    <source>
        <dbReference type="Proteomes" id="UP000001861"/>
    </source>
</evidence>
<keyword evidence="1" id="KW-0812">Transmembrane</keyword>
<keyword evidence="1" id="KW-0472">Membrane</keyword>
<evidence type="ECO:0008006" key="4">
    <source>
        <dbReference type="Google" id="ProtNLM"/>
    </source>
</evidence>
<comment type="caution">
    <text evidence="2">The sequence shown here is derived from an EMBL/GenBank/DDBJ whole genome shotgun (WGS) entry which is preliminary data.</text>
</comment>
<feature type="transmembrane region" description="Helical" evidence="1">
    <location>
        <begin position="191"/>
        <end position="208"/>
    </location>
</feature>
<dbReference type="eggNOG" id="ENOG502SQ2M">
    <property type="taxonomic scope" value="Eukaryota"/>
</dbReference>
<dbReference type="VEuPathDB" id="FungiDB:CC1G_09280"/>
<gene>
    <name evidence="2" type="ORF">CC1G_09280</name>
</gene>
<accession>A8N859</accession>
<dbReference type="OrthoDB" id="444631at2759"/>
<proteinExistence type="predicted"/>
<feature type="transmembrane region" description="Helical" evidence="1">
    <location>
        <begin position="12"/>
        <end position="33"/>
    </location>
</feature>
<keyword evidence="3" id="KW-1185">Reference proteome</keyword>
<protein>
    <recommendedName>
        <fullName evidence="4">Integral membrane protein</fullName>
    </recommendedName>
</protein>
<feature type="transmembrane region" description="Helical" evidence="1">
    <location>
        <begin position="79"/>
        <end position="107"/>
    </location>
</feature>
<evidence type="ECO:0000313" key="2">
    <source>
        <dbReference type="EMBL" id="EAU90803.1"/>
    </source>
</evidence>
<evidence type="ECO:0000256" key="1">
    <source>
        <dbReference type="SAM" id="Phobius"/>
    </source>
</evidence>
<dbReference type="GeneID" id="6007469"/>
<reference evidence="2 3" key="1">
    <citation type="journal article" date="2010" name="Proc. Natl. Acad. Sci. U.S.A.">
        <title>Insights into evolution of multicellular fungi from the assembled chromosomes of the mushroom Coprinopsis cinerea (Coprinus cinereus).</title>
        <authorList>
            <person name="Stajich J.E."/>
            <person name="Wilke S.K."/>
            <person name="Ahren D."/>
            <person name="Au C.H."/>
            <person name="Birren B.W."/>
            <person name="Borodovsky M."/>
            <person name="Burns C."/>
            <person name="Canback B."/>
            <person name="Casselton L.A."/>
            <person name="Cheng C.K."/>
            <person name="Deng J."/>
            <person name="Dietrich F.S."/>
            <person name="Fargo D.C."/>
            <person name="Farman M.L."/>
            <person name="Gathman A.C."/>
            <person name="Goldberg J."/>
            <person name="Guigo R."/>
            <person name="Hoegger P.J."/>
            <person name="Hooker J.B."/>
            <person name="Huggins A."/>
            <person name="James T.Y."/>
            <person name="Kamada T."/>
            <person name="Kilaru S."/>
            <person name="Kodira C."/>
            <person name="Kues U."/>
            <person name="Kupfer D."/>
            <person name="Kwan H.S."/>
            <person name="Lomsadze A."/>
            <person name="Li W."/>
            <person name="Lilly W.W."/>
            <person name="Ma L.J."/>
            <person name="Mackey A.J."/>
            <person name="Manning G."/>
            <person name="Martin F."/>
            <person name="Muraguchi H."/>
            <person name="Natvig D.O."/>
            <person name="Palmerini H."/>
            <person name="Ramesh M.A."/>
            <person name="Rehmeyer C.J."/>
            <person name="Roe B.A."/>
            <person name="Shenoy N."/>
            <person name="Stanke M."/>
            <person name="Ter-Hovhannisyan V."/>
            <person name="Tunlid A."/>
            <person name="Velagapudi R."/>
            <person name="Vision T.J."/>
            <person name="Zeng Q."/>
            <person name="Zolan M.E."/>
            <person name="Pukkila P.J."/>
        </authorList>
    </citation>
    <scope>NUCLEOTIDE SEQUENCE [LARGE SCALE GENOMIC DNA]</scope>
    <source>
        <strain evidence="3">Okayama-7 / 130 / ATCC MYA-4618 / FGSC 9003</strain>
    </source>
</reference>
<feature type="transmembrane region" description="Helical" evidence="1">
    <location>
        <begin position="119"/>
        <end position="138"/>
    </location>
</feature>
<organism evidence="2 3">
    <name type="scientific">Coprinopsis cinerea (strain Okayama-7 / 130 / ATCC MYA-4618 / FGSC 9003)</name>
    <name type="common">Inky cap fungus</name>
    <name type="synonym">Hormographiella aspergillata</name>
    <dbReference type="NCBI Taxonomy" id="240176"/>
    <lineage>
        <taxon>Eukaryota</taxon>
        <taxon>Fungi</taxon>
        <taxon>Dikarya</taxon>
        <taxon>Basidiomycota</taxon>
        <taxon>Agaricomycotina</taxon>
        <taxon>Agaricomycetes</taxon>
        <taxon>Agaricomycetidae</taxon>
        <taxon>Agaricales</taxon>
        <taxon>Agaricineae</taxon>
        <taxon>Psathyrellaceae</taxon>
        <taxon>Coprinopsis</taxon>
    </lineage>
</organism>
<keyword evidence="1" id="KW-1133">Transmembrane helix</keyword>
<dbReference type="Proteomes" id="UP000001861">
    <property type="component" value="Unassembled WGS sequence"/>
</dbReference>
<dbReference type="AlphaFoldDB" id="A8N859"/>
<sequence>MDKVTGKLTLSFVVGFSVVHCLAALVTVIRVVHRKKRQQLWWDDLFASIASFATLFLTGTTVAAYLMPEGGYPYAGRAFLFWIGLFLTPTVIWSGRVAVLNTIAYYLPPDAYPARLTTIWSSLGFAIAWIATLISKIFVSGLPIRAIPQPPFSKAATIFGLVLNLLGTAWLIGWPAYLLVKLSLGKSYQRLILTCFVFTTTLGAWDIWHAINTQNTSPYLFYSSHLELLFSVLVANVGWFVAVLVGLQPHKSQVEVSSDSGSR</sequence>
<name>A8N859_COPC7</name>
<feature type="transmembrane region" description="Helical" evidence="1">
    <location>
        <begin position="158"/>
        <end position="179"/>
    </location>
</feature>
<feature type="transmembrane region" description="Helical" evidence="1">
    <location>
        <begin position="45"/>
        <end position="67"/>
    </location>
</feature>
<feature type="transmembrane region" description="Helical" evidence="1">
    <location>
        <begin position="228"/>
        <end position="247"/>
    </location>
</feature>